<gene>
    <name evidence="1" type="ORF">IM532_12400</name>
</gene>
<keyword evidence="2" id="KW-1185">Reference proteome</keyword>
<dbReference type="Proteomes" id="UP000608754">
    <property type="component" value="Unassembled WGS sequence"/>
</dbReference>
<name>A0A8J7FSS3_9FLAO</name>
<protein>
    <recommendedName>
        <fullName evidence="3">Peptidase S74 domain-containing protein</fullName>
    </recommendedName>
</protein>
<dbReference type="EMBL" id="JADGIK010000010">
    <property type="protein sequence ID" value="MBF0598230.1"/>
    <property type="molecule type" value="Genomic_DNA"/>
</dbReference>
<dbReference type="RefSeq" id="WP_194183797.1">
    <property type="nucleotide sequence ID" value="NZ_JADGIK010000010.1"/>
</dbReference>
<evidence type="ECO:0008006" key="3">
    <source>
        <dbReference type="Google" id="ProtNLM"/>
    </source>
</evidence>
<sequence length="259" mass="27963">MKSNRNTAIGYGSLKNNSLGTGNVALGYSAGGSVTFTDYYIFIGERAGEGWRPDNVGNDILSKNIFIGNDILASNVSGTNPNGKLKSFGNVFLGSEILHHDNYRNQIKKIDNSTFLGFGSGPTDVLNSEFFFSTAIGSQSRVGASNSIVLGRVGTSDTTYDKIGIGEISPTHRLHVKPYGTLDPVKIEGLKKGAITDALLVVDKDGILKKLSSTQFNGTATITQKTEELYSIISDHKKQINDLQAVQAELIKRIEKLEK</sequence>
<proteinExistence type="predicted"/>
<organism evidence="1 2">
    <name type="scientific">Faecalibacter rhinopitheci</name>
    <dbReference type="NCBI Taxonomy" id="2779678"/>
    <lineage>
        <taxon>Bacteria</taxon>
        <taxon>Pseudomonadati</taxon>
        <taxon>Bacteroidota</taxon>
        <taxon>Flavobacteriia</taxon>
        <taxon>Flavobacteriales</taxon>
        <taxon>Weeksellaceae</taxon>
        <taxon>Faecalibacter</taxon>
    </lineage>
</organism>
<comment type="caution">
    <text evidence="1">The sequence shown here is derived from an EMBL/GenBank/DDBJ whole genome shotgun (WGS) entry which is preliminary data.</text>
</comment>
<accession>A0A8J7FSS3</accession>
<evidence type="ECO:0000313" key="1">
    <source>
        <dbReference type="EMBL" id="MBF0598230.1"/>
    </source>
</evidence>
<reference evidence="1" key="1">
    <citation type="submission" date="2020-10" db="EMBL/GenBank/DDBJ databases">
        <authorList>
            <person name="Lu T."/>
            <person name="Wang Q."/>
            <person name="Han X."/>
        </authorList>
    </citation>
    <scope>NUCLEOTIDE SEQUENCE</scope>
    <source>
        <strain evidence="1">WQ 117</strain>
    </source>
</reference>
<evidence type="ECO:0000313" key="2">
    <source>
        <dbReference type="Proteomes" id="UP000608754"/>
    </source>
</evidence>
<dbReference type="AlphaFoldDB" id="A0A8J7FSS3"/>